<evidence type="ECO:0000256" key="1">
    <source>
        <dbReference type="SAM" id="SignalP"/>
    </source>
</evidence>
<evidence type="ECO:0000313" key="3">
    <source>
        <dbReference type="EMBL" id="SBP09990.1"/>
    </source>
</evidence>
<keyword evidence="1" id="KW-0732">Signal</keyword>
<organism evidence="3">
    <name type="scientific">Iconisemion striatum</name>
    <dbReference type="NCBI Taxonomy" id="60296"/>
    <lineage>
        <taxon>Eukaryota</taxon>
        <taxon>Metazoa</taxon>
        <taxon>Chordata</taxon>
        <taxon>Craniata</taxon>
        <taxon>Vertebrata</taxon>
        <taxon>Euteleostomi</taxon>
        <taxon>Actinopterygii</taxon>
        <taxon>Neopterygii</taxon>
        <taxon>Teleostei</taxon>
        <taxon>Neoteleostei</taxon>
        <taxon>Acanthomorphata</taxon>
        <taxon>Ovalentaria</taxon>
        <taxon>Atherinomorphae</taxon>
        <taxon>Cyprinodontiformes</taxon>
        <taxon>Nothobranchiidae</taxon>
        <taxon>Iconisemion</taxon>
    </lineage>
</organism>
<dbReference type="SUPFAM" id="SSF57302">
    <property type="entry name" value="Snake toxin-like"/>
    <property type="match status" value="1"/>
</dbReference>
<reference evidence="3" key="1">
    <citation type="submission" date="2016-05" db="EMBL/GenBank/DDBJ databases">
        <authorList>
            <person name="Senf B."/>
        </authorList>
    </citation>
    <scope>NUCLEOTIDE SEQUENCE</scope>
    <source>
        <tissue evidence="3">Brain</tissue>
    </source>
</reference>
<dbReference type="EMBL" id="HADW01008590">
    <property type="protein sequence ID" value="SBP09990.1"/>
    <property type="molecule type" value="Transcribed_RNA"/>
</dbReference>
<dbReference type="AlphaFoldDB" id="A0A1A7WWB8"/>
<feature type="domain" description="UPAR/Ly6" evidence="2">
    <location>
        <begin position="19"/>
        <end position="92"/>
    </location>
</feature>
<reference evidence="3" key="2">
    <citation type="submission" date="2017-09" db="EMBL/GenBank/DDBJ databases">
        <title>The genome of a short-lived fish provides insights into sex chromosome evolution and the genetic control of aging.</title>
        <authorList>
            <person name="Reichwald K."/>
            <person name="Felder M."/>
            <person name="Petzold A."/>
            <person name="Koch P."/>
            <person name="Groth M."/>
            <person name="Platzer M."/>
        </authorList>
    </citation>
    <scope>NUCLEOTIDE SEQUENCE</scope>
    <source>
        <tissue evidence="3">Brain</tissue>
    </source>
</reference>
<feature type="signal peptide" evidence="1">
    <location>
        <begin position="1"/>
        <end position="18"/>
    </location>
</feature>
<accession>A0A1A7WWB8</accession>
<proteinExistence type="predicted"/>
<sequence length="102" mass="10573">MHLCGVLVLLTTLSAACGLRCYSCTAAKPESCTDTTACSIVSDRCYSLAVQDIMVTKGCLNSAACISPFSCCEGDLCNSAGPTGPGITLLLLLSSALFFFFI</sequence>
<dbReference type="InterPro" id="IPR016054">
    <property type="entry name" value="LY6_UPA_recep-like"/>
</dbReference>
<feature type="chain" id="PRO_5015054460" evidence="1">
    <location>
        <begin position="19"/>
        <end position="102"/>
    </location>
</feature>
<name>A0A1A7WWB8_9TELE</name>
<dbReference type="SMART" id="SM00134">
    <property type="entry name" value="LU"/>
    <property type="match status" value="1"/>
</dbReference>
<dbReference type="InterPro" id="IPR045860">
    <property type="entry name" value="Snake_toxin-like_sf"/>
</dbReference>
<dbReference type="EMBL" id="HADX01001984">
    <property type="protein sequence ID" value="SBP24216.1"/>
    <property type="molecule type" value="Transcribed_RNA"/>
</dbReference>
<gene>
    <name evidence="3" type="primary">Nfu_g_1_009229</name>
</gene>
<dbReference type="Gene3D" id="2.10.60.10">
    <property type="entry name" value="CD59"/>
    <property type="match status" value="1"/>
</dbReference>
<protein>
    <submittedName>
        <fullName evidence="3">Chromosome 2 SCAF15004, whole genome shotgun sequence, Uncharacterized protein</fullName>
    </submittedName>
</protein>
<evidence type="ECO:0000259" key="2">
    <source>
        <dbReference type="SMART" id="SM00134"/>
    </source>
</evidence>